<proteinExistence type="predicted"/>
<dbReference type="Proteomes" id="UP001172386">
    <property type="component" value="Unassembled WGS sequence"/>
</dbReference>
<dbReference type="EMBL" id="JAPDRQ010000061">
    <property type="protein sequence ID" value="KAJ9657630.1"/>
    <property type="molecule type" value="Genomic_DNA"/>
</dbReference>
<organism evidence="1 2">
    <name type="scientific">Neophaeococcomyces mojaviensis</name>
    <dbReference type="NCBI Taxonomy" id="3383035"/>
    <lineage>
        <taxon>Eukaryota</taxon>
        <taxon>Fungi</taxon>
        <taxon>Dikarya</taxon>
        <taxon>Ascomycota</taxon>
        <taxon>Pezizomycotina</taxon>
        <taxon>Eurotiomycetes</taxon>
        <taxon>Chaetothyriomycetidae</taxon>
        <taxon>Chaetothyriales</taxon>
        <taxon>Chaetothyriales incertae sedis</taxon>
        <taxon>Neophaeococcomyces</taxon>
    </lineage>
</organism>
<evidence type="ECO:0000313" key="2">
    <source>
        <dbReference type="Proteomes" id="UP001172386"/>
    </source>
</evidence>
<protein>
    <submittedName>
        <fullName evidence="1">Uncharacterized protein</fullName>
    </submittedName>
</protein>
<accession>A0ACC3A9B7</accession>
<keyword evidence="2" id="KW-1185">Reference proteome</keyword>
<gene>
    <name evidence="1" type="ORF">H2198_004158</name>
</gene>
<evidence type="ECO:0000313" key="1">
    <source>
        <dbReference type="EMBL" id="KAJ9657630.1"/>
    </source>
</evidence>
<name>A0ACC3A9B7_9EURO</name>
<reference evidence="1" key="1">
    <citation type="submission" date="2022-10" db="EMBL/GenBank/DDBJ databases">
        <title>Culturing micro-colonial fungi from biological soil crusts in the Mojave desert and describing Neophaeococcomyces mojavensis, and introducing the new genera and species Taxawa tesnikishii.</title>
        <authorList>
            <person name="Kurbessoian T."/>
            <person name="Stajich J.E."/>
        </authorList>
    </citation>
    <scope>NUCLEOTIDE SEQUENCE</scope>
    <source>
        <strain evidence="1">JES_112</strain>
    </source>
</reference>
<comment type="caution">
    <text evidence="1">The sequence shown here is derived from an EMBL/GenBank/DDBJ whole genome shotgun (WGS) entry which is preliminary data.</text>
</comment>
<sequence length="417" mass="45600">MLVSLTVGKVDAGVAVLLTEDKRLIEFPSILLPKTIQSGSIVDITVHQNHAAEQKAEESFLNLQEQILQRYGLHAPSPPVLRLKNATQTSIVLEWDPIDLATSSLRSLSLYKNGVKAGTIPRPLEMTQTKMSGLQINMEFSFFLVLKTSGGTFTSNTVTAKTHEMTNLTGICVTPGVLPPQLRGSLDAAVQRIGAKMTETIQIHTTHFVCTEPRGDQWQKAVDMNIPVVRPEWIEGCEREGKIVGVRGYYLDADPKLRSVGNNPSIQAQSRDSIGASRQDQTSVQSPPLRSGSVPGNQSLPTRGAELRSPKVEGEPGPEVGATPPLPQGERAKQTQKDLPPDPPRPEEEDEYDESEDDDHGPEDPEKQRSGPHAHAEDDEDDDTEHNQSSSHPIQNSKGQKASIEDEKGEDMEEVAL</sequence>